<sequence>MSGPDLERQVSVALRDLVDGQVPSSPIFDRLADRVRRRRRRRLAGTAAVLVAGAVAATGFLPRPGGGDTAPGAVTPATCPDRDSGQVSNPDRPELSGTLVPDNPAVATICRYHGAAASEPFGTLARSAALSDGAAASLAADLNAGRRLPEGPRSCPMDSGGSIRIIFAYRRGGTVTVRVRLAGCRTASNGRTELLTSQPTQQQLRDLVGRP</sequence>
<organism evidence="4">
    <name type="scientific">Micromonospora sp. CCTCC AA 2012012</name>
    <dbReference type="NCBI Taxonomy" id="3111921"/>
    <lineage>
        <taxon>Bacteria</taxon>
        <taxon>Bacillati</taxon>
        <taxon>Actinomycetota</taxon>
        <taxon>Actinomycetes</taxon>
        <taxon>Micromonosporales</taxon>
        <taxon>Micromonosporaceae</taxon>
        <taxon>Micromonospora</taxon>
    </lineage>
</organism>
<evidence type="ECO:0000256" key="2">
    <source>
        <dbReference type="SAM" id="Phobius"/>
    </source>
</evidence>
<proteinExistence type="predicted"/>
<dbReference type="EMBL" id="CP159342">
    <property type="protein sequence ID" value="XCH72951.1"/>
    <property type="molecule type" value="Genomic_DNA"/>
</dbReference>
<keyword evidence="2" id="KW-0472">Membrane</keyword>
<protein>
    <recommendedName>
        <fullName evidence="5">DUF732 domain-containing protein</fullName>
    </recommendedName>
</protein>
<evidence type="ECO:0000256" key="1">
    <source>
        <dbReference type="SAM" id="MobiDB-lite"/>
    </source>
</evidence>
<feature type="transmembrane region" description="Helical" evidence="2">
    <location>
        <begin position="43"/>
        <end position="61"/>
    </location>
</feature>
<keyword evidence="2" id="KW-1133">Transmembrane helix</keyword>
<evidence type="ECO:0000313" key="3">
    <source>
        <dbReference type="EMBL" id="XBP92254.1"/>
    </source>
</evidence>
<feature type="region of interest" description="Disordered" evidence="1">
    <location>
        <begin position="60"/>
        <end position="100"/>
    </location>
</feature>
<accession>A0AAU8HBS6</accession>
<gene>
    <name evidence="4" type="ORF">ABUL08_21895</name>
    <name evidence="3" type="ORF">VK199_21820</name>
</gene>
<evidence type="ECO:0008006" key="5">
    <source>
        <dbReference type="Google" id="ProtNLM"/>
    </source>
</evidence>
<dbReference type="EMBL" id="CP157762">
    <property type="protein sequence ID" value="XBP92254.1"/>
    <property type="molecule type" value="Genomic_DNA"/>
</dbReference>
<name>A0AAU8HBS6_9ACTN</name>
<keyword evidence="2" id="KW-0812">Transmembrane</keyword>
<reference evidence="3" key="1">
    <citation type="submission" date="2024-01" db="EMBL/GenBank/DDBJ databases">
        <title>The genome sequence of Micromonospora mangrovi CCTCC AA 2012012.</title>
        <authorList>
            <person name="Gao J."/>
        </authorList>
    </citation>
    <scope>NUCLEOTIDE SEQUENCE</scope>
    <source>
        <strain evidence="3">CCTCC AA 2012012</strain>
    </source>
</reference>
<reference evidence="4" key="2">
    <citation type="submission" date="2024-06" db="EMBL/GenBank/DDBJ databases">
        <title>Micromonospora mangrovi CCTCC AA 2012012 genome sequences.</title>
        <authorList>
            <person name="Gao J."/>
        </authorList>
    </citation>
    <scope>NUCLEOTIDE SEQUENCE</scope>
    <source>
        <strain evidence="4">CCTCC AA 2012012</strain>
    </source>
</reference>
<evidence type="ECO:0000313" key="4">
    <source>
        <dbReference type="EMBL" id="XCH72951.1"/>
    </source>
</evidence>
<dbReference type="RefSeq" id="WP_350931838.1">
    <property type="nucleotide sequence ID" value="NZ_CP157762.1"/>
</dbReference>
<dbReference type="AlphaFoldDB" id="A0AAU8HBS6"/>